<evidence type="ECO:0000313" key="1">
    <source>
        <dbReference type="EMBL" id="SVA87143.1"/>
    </source>
</evidence>
<dbReference type="EMBL" id="UINC01020849">
    <property type="protein sequence ID" value="SVA87143.1"/>
    <property type="molecule type" value="Genomic_DNA"/>
</dbReference>
<sequence length="78" mass="8854">VGHSQSKTSKPPAGITTLNCKHQKVNGSQYQQRRKEDKKYFFPIVKHPINNKIINFTYGRGLGVMFTNNDIQNCAITC</sequence>
<protein>
    <submittedName>
        <fullName evidence="1">Uncharacterized protein</fullName>
    </submittedName>
</protein>
<proteinExistence type="predicted"/>
<organism evidence="1">
    <name type="scientific">marine metagenome</name>
    <dbReference type="NCBI Taxonomy" id="408172"/>
    <lineage>
        <taxon>unclassified sequences</taxon>
        <taxon>metagenomes</taxon>
        <taxon>ecological metagenomes</taxon>
    </lineage>
</organism>
<name>A0A381ZEF0_9ZZZZ</name>
<gene>
    <name evidence="1" type="ORF">METZ01_LOCUS139997</name>
</gene>
<feature type="non-terminal residue" evidence="1">
    <location>
        <position position="1"/>
    </location>
</feature>
<dbReference type="AlphaFoldDB" id="A0A381ZEF0"/>
<reference evidence="1" key="1">
    <citation type="submission" date="2018-05" db="EMBL/GenBank/DDBJ databases">
        <authorList>
            <person name="Lanie J.A."/>
            <person name="Ng W.-L."/>
            <person name="Kazmierczak K.M."/>
            <person name="Andrzejewski T.M."/>
            <person name="Davidsen T.M."/>
            <person name="Wayne K.J."/>
            <person name="Tettelin H."/>
            <person name="Glass J.I."/>
            <person name="Rusch D."/>
            <person name="Podicherti R."/>
            <person name="Tsui H.-C.T."/>
            <person name="Winkler M.E."/>
        </authorList>
    </citation>
    <scope>NUCLEOTIDE SEQUENCE</scope>
</reference>
<accession>A0A381ZEF0</accession>